<proteinExistence type="inferred from homology"/>
<dbReference type="GO" id="GO:0005634">
    <property type="term" value="C:nucleus"/>
    <property type="evidence" value="ECO:0007669"/>
    <property type="project" value="UniProtKB-ARBA"/>
</dbReference>
<dbReference type="EMBL" id="JALLBG020000287">
    <property type="protein sequence ID" value="KAL3756892.1"/>
    <property type="molecule type" value="Genomic_DNA"/>
</dbReference>
<dbReference type="SUPFAM" id="SSF46785">
    <property type="entry name" value="Winged helix' DNA-binding domain"/>
    <property type="match status" value="1"/>
</dbReference>
<dbReference type="InterPro" id="IPR000717">
    <property type="entry name" value="PCI_dom"/>
</dbReference>
<reference evidence="5 6" key="1">
    <citation type="submission" date="2024-10" db="EMBL/GenBank/DDBJ databases">
        <title>Updated reference genomes for cyclostephanoid diatoms.</title>
        <authorList>
            <person name="Roberts W.R."/>
            <person name="Alverson A.J."/>
        </authorList>
    </citation>
    <scope>NUCLEOTIDE SEQUENCE [LARGE SCALE GENOMIC DNA]</scope>
    <source>
        <strain evidence="5 6">AJA232-27</strain>
    </source>
</reference>
<dbReference type="InterPro" id="IPR040896">
    <property type="entry name" value="RPN5_C"/>
</dbReference>
<dbReference type="PROSITE" id="PS50250">
    <property type="entry name" value="PCI"/>
    <property type="match status" value="1"/>
</dbReference>
<evidence type="ECO:0000313" key="6">
    <source>
        <dbReference type="Proteomes" id="UP001530293"/>
    </source>
</evidence>
<feature type="region of interest" description="Disordered" evidence="3">
    <location>
        <begin position="293"/>
        <end position="316"/>
    </location>
</feature>
<dbReference type="InterPro" id="IPR036388">
    <property type="entry name" value="WH-like_DNA-bd_sf"/>
</dbReference>
<dbReference type="InterPro" id="IPR054559">
    <property type="entry name" value="PSMD12-CSN4-like_N"/>
</dbReference>
<comment type="similarity">
    <text evidence="1">Belongs to the proteasome subunit p55 family.</text>
</comment>
<comment type="caution">
    <text evidence="5">The sequence shown here is derived from an EMBL/GenBank/DDBJ whole genome shotgun (WGS) entry which is preliminary data.</text>
</comment>
<evidence type="ECO:0000313" key="5">
    <source>
        <dbReference type="EMBL" id="KAL3756892.1"/>
    </source>
</evidence>
<accession>A0ABD3M3Z1</accession>
<name>A0ABD3M3Z1_9STRA</name>
<evidence type="ECO:0000256" key="2">
    <source>
        <dbReference type="ARBA" id="ARBA00022942"/>
    </source>
</evidence>
<dbReference type="GO" id="GO:0000502">
    <property type="term" value="C:proteasome complex"/>
    <property type="evidence" value="ECO:0007669"/>
    <property type="project" value="UniProtKB-KW"/>
</dbReference>
<dbReference type="Pfam" id="PF01399">
    <property type="entry name" value="PCI"/>
    <property type="match status" value="1"/>
</dbReference>
<dbReference type="InterPro" id="IPR040134">
    <property type="entry name" value="PSMD12/CSN4"/>
</dbReference>
<sequence length="540" mass="60583">MSSAAQSSGKASGGQLEERIDLSMETAAKISQATQLISNSTSSTTASSTLQDALSLLSAHEKRCRLGNDTPSLIKVCETSLELCHQLHNHEALLSTLQMLSTRRSQKSKAIAALVTKCLPWVVDVEGDGYTPLPLSNDTNDDDDAKDVDVARGHRDALVEELRNITNGKMYLEAERARLTRTMAILKESSGDIAGAANVLQEVHVETYGSISKREKLEFILEQMRLTLLKKDYVRAYIVSNKVKRNALEEEGMASLKIKFYTLLTNYYMHEKEAYELAKCYYAIYSTPSIQSPLPSTPSSMGETTIGGAEGVSTTTTTTEGTLTTTMEGGESLWKEALRNTVVFLCLAEYSNEVKDMMERIHLDVKLEKLPECKEMLKAYLKEEIIHYPTPYQRELEMIPAILYSGDNDDDDDTTTDHTTTPSSSSSTSSLKNHWHETFHTRIIQHNLRIISLYYRQIHISRLAQLLSLDIPTTEKHVSQMVSNGTLYAKMDRPSDIVRFVKKRSEEEILSDWAGDIKGLLNLVEETTYLIQKEKMVQSH</sequence>
<feature type="compositionally biased region" description="Low complexity" evidence="3">
    <location>
        <begin position="417"/>
        <end position="430"/>
    </location>
</feature>
<dbReference type="PANTHER" id="PTHR10855">
    <property type="entry name" value="26S PROTEASOME NON-ATPASE REGULATORY SUBUNIT 12/COP9 SIGNALOSOME COMPLEX SUBUNIT 4"/>
    <property type="match status" value="1"/>
</dbReference>
<feature type="region of interest" description="Disordered" evidence="3">
    <location>
        <begin position="407"/>
        <end position="431"/>
    </location>
</feature>
<dbReference type="PANTHER" id="PTHR10855:SF1">
    <property type="entry name" value="26S PROTEASOME NON-ATPASE REGULATORY SUBUNIT 12"/>
    <property type="match status" value="1"/>
</dbReference>
<dbReference type="InterPro" id="IPR036390">
    <property type="entry name" value="WH_DNA-bd_sf"/>
</dbReference>
<evidence type="ECO:0000256" key="1">
    <source>
        <dbReference type="ARBA" id="ARBA00006397"/>
    </source>
</evidence>
<dbReference type="Pfam" id="PF22241">
    <property type="entry name" value="PSMD12-CSN4_N"/>
    <property type="match status" value="1"/>
</dbReference>
<organism evidence="5 6">
    <name type="scientific">Discostella pseudostelligera</name>
    <dbReference type="NCBI Taxonomy" id="259834"/>
    <lineage>
        <taxon>Eukaryota</taxon>
        <taxon>Sar</taxon>
        <taxon>Stramenopiles</taxon>
        <taxon>Ochrophyta</taxon>
        <taxon>Bacillariophyta</taxon>
        <taxon>Coscinodiscophyceae</taxon>
        <taxon>Thalassiosirophycidae</taxon>
        <taxon>Stephanodiscales</taxon>
        <taxon>Stephanodiscaceae</taxon>
        <taxon>Discostella</taxon>
    </lineage>
</organism>
<dbReference type="Proteomes" id="UP001530293">
    <property type="component" value="Unassembled WGS sequence"/>
</dbReference>
<feature type="domain" description="PCI" evidence="4">
    <location>
        <begin position="330"/>
        <end position="505"/>
    </location>
</feature>
<gene>
    <name evidence="5" type="ORF">ACHAWU_007733</name>
</gene>
<dbReference type="Pfam" id="PF18098">
    <property type="entry name" value="RPN5_C"/>
    <property type="match status" value="1"/>
</dbReference>
<dbReference type="FunFam" id="1.10.10.10:FF:000070">
    <property type="entry name" value="26S proteasome non-ATPase regulatory subunit 12"/>
    <property type="match status" value="1"/>
</dbReference>
<evidence type="ECO:0000259" key="4">
    <source>
        <dbReference type="PROSITE" id="PS50250"/>
    </source>
</evidence>
<dbReference type="SMART" id="SM00088">
    <property type="entry name" value="PINT"/>
    <property type="match status" value="1"/>
</dbReference>
<protein>
    <recommendedName>
        <fullName evidence="4">PCI domain-containing protein</fullName>
    </recommendedName>
</protein>
<keyword evidence="2" id="KW-0647">Proteasome</keyword>
<feature type="compositionally biased region" description="Polar residues" evidence="3">
    <location>
        <begin position="293"/>
        <end position="303"/>
    </location>
</feature>
<dbReference type="AlphaFoldDB" id="A0ABD3M3Z1"/>
<dbReference type="Gene3D" id="1.10.10.10">
    <property type="entry name" value="Winged helix-like DNA-binding domain superfamily/Winged helix DNA-binding domain"/>
    <property type="match status" value="1"/>
</dbReference>
<keyword evidence="6" id="KW-1185">Reference proteome</keyword>
<evidence type="ECO:0000256" key="3">
    <source>
        <dbReference type="SAM" id="MobiDB-lite"/>
    </source>
</evidence>